<keyword evidence="3" id="KW-1185">Reference proteome</keyword>
<dbReference type="SUPFAM" id="SSF56112">
    <property type="entry name" value="Protein kinase-like (PK-like)"/>
    <property type="match status" value="1"/>
</dbReference>
<dbReference type="Gramene" id="ESQ28670">
    <property type="protein sequence ID" value="ESQ28670"/>
    <property type="gene ID" value="EUTSA_v10019425mg"/>
</dbReference>
<proteinExistence type="predicted"/>
<dbReference type="EMBL" id="KI517953">
    <property type="protein sequence ID" value="ESQ28670.1"/>
    <property type="molecule type" value="Genomic_DNA"/>
</dbReference>
<dbReference type="PANTHER" id="PTHR27006">
    <property type="entry name" value="PROMASTIGOTE SURFACE ANTIGEN PROTEIN PSA"/>
    <property type="match status" value="1"/>
</dbReference>
<dbReference type="OrthoDB" id="4062651at2759"/>
<organism evidence="2 3">
    <name type="scientific">Eutrema salsugineum</name>
    <name type="common">Saltwater cress</name>
    <name type="synonym">Sisymbrium salsugineum</name>
    <dbReference type="NCBI Taxonomy" id="72664"/>
    <lineage>
        <taxon>Eukaryota</taxon>
        <taxon>Viridiplantae</taxon>
        <taxon>Streptophyta</taxon>
        <taxon>Embryophyta</taxon>
        <taxon>Tracheophyta</taxon>
        <taxon>Spermatophyta</taxon>
        <taxon>Magnoliopsida</taxon>
        <taxon>eudicotyledons</taxon>
        <taxon>Gunneridae</taxon>
        <taxon>Pentapetalae</taxon>
        <taxon>rosids</taxon>
        <taxon>malvids</taxon>
        <taxon>Brassicales</taxon>
        <taxon>Brassicaceae</taxon>
        <taxon>Eutremeae</taxon>
        <taxon>Eutrema</taxon>
    </lineage>
</organism>
<evidence type="ECO:0000259" key="1">
    <source>
        <dbReference type="PROSITE" id="PS50011"/>
    </source>
</evidence>
<dbReference type="InterPro" id="IPR011009">
    <property type="entry name" value="Kinase-like_dom_sf"/>
</dbReference>
<dbReference type="OMA" id="WELWRTE"/>
<feature type="domain" description="Protein kinase" evidence="1">
    <location>
        <begin position="1"/>
        <end position="124"/>
    </location>
</feature>
<evidence type="ECO:0000313" key="2">
    <source>
        <dbReference type="EMBL" id="ESQ28670.1"/>
    </source>
</evidence>
<dbReference type="KEGG" id="eus:EUTSA_v10019425mg"/>
<dbReference type="InterPro" id="IPR001245">
    <property type="entry name" value="Ser-Thr/Tyr_kinase_cat_dom"/>
</dbReference>
<dbReference type="Proteomes" id="UP000030689">
    <property type="component" value="Unassembled WGS sequence"/>
</dbReference>
<dbReference type="AlphaFoldDB" id="V4JTM4"/>
<dbReference type="InterPro" id="IPR000719">
    <property type="entry name" value="Prot_kinase_dom"/>
</dbReference>
<evidence type="ECO:0000313" key="3">
    <source>
        <dbReference type="Proteomes" id="UP000030689"/>
    </source>
</evidence>
<dbReference type="Gene3D" id="1.10.510.10">
    <property type="entry name" value="Transferase(Phosphotransferase) domain 1"/>
    <property type="match status" value="1"/>
</dbReference>
<reference evidence="2 3" key="1">
    <citation type="journal article" date="2013" name="Front. Plant Sci.">
        <title>The Reference Genome of the Halophytic Plant Eutrema salsugineum.</title>
        <authorList>
            <person name="Yang R."/>
            <person name="Jarvis D.E."/>
            <person name="Chen H."/>
            <person name="Beilstein M.A."/>
            <person name="Grimwood J."/>
            <person name="Jenkins J."/>
            <person name="Shu S."/>
            <person name="Prochnik S."/>
            <person name="Xin M."/>
            <person name="Ma C."/>
            <person name="Schmutz J."/>
            <person name="Wing R.A."/>
            <person name="Mitchell-Olds T."/>
            <person name="Schumaker K.S."/>
            <person name="Wang X."/>
        </authorList>
    </citation>
    <scope>NUCLEOTIDE SEQUENCE [LARGE SCALE GENOMIC DNA]</scope>
</reference>
<gene>
    <name evidence="2" type="ORF">EUTSA_v10019425mg</name>
</gene>
<dbReference type="GO" id="GO:0005524">
    <property type="term" value="F:ATP binding"/>
    <property type="evidence" value="ECO:0007669"/>
    <property type="project" value="InterPro"/>
</dbReference>
<sequence>MVEYSGYMSPEYALGGMISEKSDIFSFGVLLIEIVSGKKATRFLYNDQKHRIITYAWESWCETKGISIVDEALGDSYPLKEVMRCVHIALLCVHYHPKDRPTISKIVYMLSNDHDLPIPIQPTFTNVLNSNQRLVPSDYVFSINEATQSTMEGR</sequence>
<dbReference type="GO" id="GO:0004672">
    <property type="term" value="F:protein kinase activity"/>
    <property type="evidence" value="ECO:0007669"/>
    <property type="project" value="InterPro"/>
</dbReference>
<protein>
    <recommendedName>
        <fullName evidence="1">Protein kinase domain-containing protein</fullName>
    </recommendedName>
</protein>
<dbReference type="PROSITE" id="PS50011">
    <property type="entry name" value="PROTEIN_KINASE_DOM"/>
    <property type="match status" value="1"/>
</dbReference>
<dbReference type="Pfam" id="PF07714">
    <property type="entry name" value="PK_Tyr_Ser-Thr"/>
    <property type="match status" value="1"/>
</dbReference>
<accession>V4JTM4</accession>
<name>V4JTM4_EUTSA</name>
<dbReference type="PANTHER" id="PTHR27006:SF634">
    <property type="entry name" value="RECEPTOR-LIKE SERINE_THREONINE-PROTEIN KINASE"/>
    <property type="match status" value="1"/>
</dbReference>